<evidence type="ECO:0000313" key="1">
    <source>
        <dbReference type="EMBL" id="KAF2892448.1"/>
    </source>
</evidence>
<dbReference type="AlphaFoldDB" id="A0A8K0CRS0"/>
<dbReference type="EMBL" id="VTPC01008729">
    <property type="protein sequence ID" value="KAF2892448.1"/>
    <property type="molecule type" value="Genomic_DNA"/>
</dbReference>
<reference evidence="1" key="1">
    <citation type="submission" date="2019-08" db="EMBL/GenBank/DDBJ databases">
        <title>The genome of the North American firefly Photinus pyralis.</title>
        <authorList>
            <consortium name="Photinus pyralis genome working group"/>
            <person name="Fallon T.R."/>
            <person name="Sander Lower S.E."/>
            <person name="Weng J.-K."/>
        </authorList>
    </citation>
    <scope>NUCLEOTIDE SEQUENCE</scope>
    <source>
        <strain evidence="1">TRF0915ILg1</strain>
        <tissue evidence="1">Whole body</tissue>
    </source>
</reference>
<sequence length="276" mass="32304">MVCDWKICQGAQKLEMVKNYKRKTTKGQPYNRNDLLQAVAKVESSRCNAYRENQTFKIPLNTIIDHIKRRAKSNSYGQSRALRTGIEIKIVEGIRCMERYGFALFRKDVMLLIGDYVDKNKLKASFEDGQPKKDWLTLFMRRHKLSVKKPIQKGVLKVRIFPFDEKVILQHLFNPSALKRWKESQIELASHTPQIAAPDDLPAVFSTSERTFEPLRFSWPELLLRAVKNHSFGEKKKKMRIATVSEVITVDENFHRVQTIQNEKKIAENRRIKEKD</sequence>
<gene>
    <name evidence="1" type="ORF">ILUMI_13725</name>
</gene>
<accession>A0A8K0CRS0</accession>
<name>A0A8K0CRS0_IGNLU</name>
<comment type="caution">
    <text evidence="1">The sequence shown here is derived from an EMBL/GenBank/DDBJ whole genome shotgun (WGS) entry which is preliminary data.</text>
</comment>
<dbReference type="OrthoDB" id="6751147at2759"/>
<proteinExistence type="predicted"/>
<protein>
    <submittedName>
        <fullName evidence="1">Uncharacterized protein</fullName>
    </submittedName>
</protein>
<organism evidence="1 2">
    <name type="scientific">Ignelater luminosus</name>
    <name type="common">Cucubano</name>
    <name type="synonym">Pyrophorus luminosus</name>
    <dbReference type="NCBI Taxonomy" id="2038154"/>
    <lineage>
        <taxon>Eukaryota</taxon>
        <taxon>Metazoa</taxon>
        <taxon>Ecdysozoa</taxon>
        <taxon>Arthropoda</taxon>
        <taxon>Hexapoda</taxon>
        <taxon>Insecta</taxon>
        <taxon>Pterygota</taxon>
        <taxon>Neoptera</taxon>
        <taxon>Endopterygota</taxon>
        <taxon>Coleoptera</taxon>
        <taxon>Polyphaga</taxon>
        <taxon>Elateriformia</taxon>
        <taxon>Elateroidea</taxon>
        <taxon>Elateridae</taxon>
        <taxon>Agrypninae</taxon>
        <taxon>Pyrophorini</taxon>
        <taxon>Ignelater</taxon>
    </lineage>
</organism>
<dbReference type="Proteomes" id="UP000801492">
    <property type="component" value="Unassembled WGS sequence"/>
</dbReference>
<evidence type="ECO:0000313" key="2">
    <source>
        <dbReference type="Proteomes" id="UP000801492"/>
    </source>
</evidence>
<keyword evidence="2" id="KW-1185">Reference proteome</keyword>